<evidence type="ECO:0000256" key="2">
    <source>
        <dbReference type="ARBA" id="ARBA00022475"/>
    </source>
</evidence>
<feature type="transmembrane region" description="Helical" evidence="6">
    <location>
        <begin position="222"/>
        <end position="242"/>
    </location>
</feature>
<dbReference type="AlphaFoldDB" id="A0A2T4U1N5"/>
<evidence type="ECO:0000256" key="6">
    <source>
        <dbReference type="SAM" id="Phobius"/>
    </source>
</evidence>
<comment type="subcellular location">
    <subcellularLocation>
        <location evidence="1">Cell membrane</location>
        <topology evidence="1">Multi-pass membrane protein</topology>
    </subcellularLocation>
</comment>
<keyword evidence="9" id="KW-1185">Reference proteome</keyword>
<dbReference type="EMBL" id="PZJJ01000065">
    <property type="protein sequence ID" value="PTL37312.1"/>
    <property type="molecule type" value="Genomic_DNA"/>
</dbReference>
<sequence length="424" mass="45538">MKNFIWKDFTLIVRNRADLIVLLLMPLVLIGILGFALGGLLAGDTSGIDVQVALVEEDDPDTGLARFTEEIEAEGIPPEAVAELTATAENVSPSVLLQGVLTSPEIEDILTVQRLSAAEAQNRLEEGELDAVVTLPENFTYDGLQAMILNEGEAADIHVLLREDGSLYADIFTDVLEGFVENVNLESAIAQAAGLEVQETSGEAEELGGTVTMMQNEPVQSMQYYAVGMAVMFVLYTAGAIAEKAFVEKKEQVYNRIILSGSHPVKYLSGKWLSGTVIAFLQLAILFGLSTLLFRTFPFASMDFWLGMLLITAVLAICVGSLTSLVTSLSIRFENEAIATIFSGGVVTLAAFAGGSFFPLAAMPEVITTVGSWTPNGAAMTGYLLWIQGFEPAALWAPLQRVVLLSVIMLVISVLIFPRRGASS</sequence>
<organism evidence="8 9">
    <name type="scientific">Alkalicoccus saliphilus</name>
    <dbReference type="NCBI Taxonomy" id="200989"/>
    <lineage>
        <taxon>Bacteria</taxon>
        <taxon>Bacillati</taxon>
        <taxon>Bacillota</taxon>
        <taxon>Bacilli</taxon>
        <taxon>Bacillales</taxon>
        <taxon>Bacillaceae</taxon>
        <taxon>Alkalicoccus</taxon>
    </lineage>
</organism>
<name>A0A2T4U1N5_9BACI</name>
<keyword evidence="4 6" id="KW-1133">Transmembrane helix</keyword>
<dbReference type="PANTHER" id="PTHR30294:SF29">
    <property type="entry name" value="MULTIDRUG ABC TRANSPORTER PERMEASE YBHS-RELATED"/>
    <property type="match status" value="1"/>
</dbReference>
<feature type="transmembrane region" description="Helical" evidence="6">
    <location>
        <begin position="20"/>
        <end position="42"/>
    </location>
</feature>
<dbReference type="GO" id="GO:0005886">
    <property type="term" value="C:plasma membrane"/>
    <property type="evidence" value="ECO:0007669"/>
    <property type="project" value="UniProtKB-SubCell"/>
</dbReference>
<dbReference type="InterPro" id="IPR013525">
    <property type="entry name" value="ABC2_TM"/>
</dbReference>
<feature type="transmembrane region" description="Helical" evidence="6">
    <location>
        <begin position="338"/>
        <end position="358"/>
    </location>
</feature>
<evidence type="ECO:0000256" key="3">
    <source>
        <dbReference type="ARBA" id="ARBA00022692"/>
    </source>
</evidence>
<keyword evidence="5 6" id="KW-0472">Membrane</keyword>
<protein>
    <submittedName>
        <fullName evidence="8">ABC transporter permease</fullName>
    </submittedName>
</protein>
<reference evidence="8 9" key="1">
    <citation type="submission" date="2018-03" db="EMBL/GenBank/DDBJ databases">
        <title>Alkalicoccus saliphilus sp. nov., isolated from a mineral pool.</title>
        <authorList>
            <person name="Zhao B."/>
        </authorList>
    </citation>
    <scope>NUCLEOTIDE SEQUENCE [LARGE SCALE GENOMIC DNA]</scope>
    <source>
        <strain evidence="8 9">6AG</strain>
    </source>
</reference>
<keyword evidence="2" id="KW-1003">Cell membrane</keyword>
<proteinExistence type="predicted"/>
<evidence type="ECO:0000313" key="9">
    <source>
        <dbReference type="Proteomes" id="UP000240509"/>
    </source>
</evidence>
<dbReference type="InterPro" id="IPR051449">
    <property type="entry name" value="ABC-2_transporter_component"/>
</dbReference>
<evidence type="ECO:0000256" key="4">
    <source>
        <dbReference type="ARBA" id="ARBA00022989"/>
    </source>
</evidence>
<evidence type="ECO:0000256" key="1">
    <source>
        <dbReference type="ARBA" id="ARBA00004651"/>
    </source>
</evidence>
<keyword evidence="3 6" id="KW-0812">Transmembrane</keyword>
<dbReference type="Proteomes" id="UP000240509">
    <property type="component" value="Unassembled WGS sequence"/>
</dbReference>
<feature type="domain" description="ABC-2 type transporter transmembrane" evidence="7">
    <location>
        <begin position="19"/>
        <end position="417"/>
    </location>
</feature>
<evidence type="ECO:0000259" key="7">
    <source>
        <dbReference type="Pfam" id="PF12698"/>
    </source>
</evidence>
<feature type="transmembrane region" description="Helical" evidence="6">
    <location>
        <begin position="304"/>
        <end position="326"/>
    </location>
</feature>
<dbReference type="OrthoDB" id="3078158at2"/>
<dbReference type="PANTHER" id="PTHR30294">
    <property type="entry name" value="MEMBRANE COMPONENT OF ABC TRANSPORTER YHHJ-RELATED"/>
    <property type="match status" value="1"/>
</dbReference>
<accession>A0A2T4U1N5</accession>
<dbReference type="GO" id="GO:0140359">
    <property type="term" value="F:ABC-type transporter activity"/>
    <property type="evidence" value="ECO:0007669"/>
    <property type="project" value="InterPro"/>
</dbReference>
<dbReference type="RefSeq" id="WP_107586442.1">
    <property type="nucleotide sequence ID" value="NZ_PZJJ01000065.1"/>
</dbReference>
<feature type="transmembrane region" description="Helical" evidence="6">
    <location>
        <begin position="393"/>
        <end position="417"/>
    </location>
</feature>
<dbReference type="Pfam" id="PF12698">
    <property type="entry name" value="ABC2_membrane_3"/>
    <property type="match status" value="1"/>
</dbReference>
<evidence type="ECO:0000313" key="8">
    <source>
        <dbReference type="EMBL" id="PTL37312.1"/>
    </source>
</evidence>
<comment type="caution">
    <text evidence="8">The sequence shown here is derived from an EMBL/GenBank/DDBJ whole genome shotgun (WGS) entry which is preliminary data.</text>
</comment>
<evidence type="ECO:0000256" key="5">
    <source>
        <dbReference type="ARBA" id="ARBA00023136"/>
    </source>
</evidence>
<gene>
    <name evidence="8" type="ORF">C6Y45_17125</name>
</gene>
<feature type="transmembrane region" description="Helical" evidence="6">
    <location>
        <begin position="272"/>
        <end position="292"/>
    </location>
</feature>